<dbReference type="InterPro" id="IPR051395">
    <property type="entry name" value="Cytochrome_c_Peroxidase/MauG"/>
</dbReference>
<dbReference type="PANTHER" id="PTHR30600">
    <property type="entry name" value="CYTOCHROME C PEROXIDASE-RELATED"/>
    <property type="match status" value="1"/>
</dbReference>
<dbReference type="Pfam" id="PF03150">
    <property type="entry name" value="CCP_MauG"/>
    <property type="match status" value="1"/>
</dbReference>
<sequence>MKKIITLASIAFILISCNKDDNYVPIESNLDTELKTLLTDVSEGKGLTYFIFPDSDDYANIPQDPLNPITKTKVDLGKLLLHETALGRNPKIEEMKGTYSCASCHQANAGFSSGLRQGIGECGVGFGINGNGRLIDQSVPIDSVDIQPLRSPTILNVAYQDVMLWNGQFGGTGTNAGTEASWENIQENFLGFEGVEVQALKGQGVHRLLVDTEFVNIHGYKAMFDEAFGEVQESERYSAINAALAIAAYERTLLANKSPWQEWLKGDNDAMSDDEKRGAIAFFGNGKCYECHTGPALNDKGFHAFGMDDFDDSGLAIVLDDAGFDNVKKGRGSFTKKSQDNYKFKTPTLYNIVDNGFYGHGGTFTSVKEVVAYKNNGVPQSTEVPAENLAKQFGNINLTDQEIEDITAFIEIGLRDPDLNRYVPETVNSGFCFPNNDEQSQNDLGCN</sequence>
<dbReference type="EMBL" id="JAYKLX010000010">
    <property type="protein sequence ID" value="MEB3347841.1"/>
    <property type="molecule type" value="Genomic_DNA"/>
</dbReference>
<dbReference type="SUPFAM" id="SSF46626">
    <property type="entry name" value="Cytochrome c"/>
    <property type="match status" value="2"/>
</dbReference>
<keyword evidence="3 7" id="KW-0479">Metal-binding</keyword>
<proteinExistence type="predicted"/>
<evidence type="ECO:0000313" key="9">
    <source>
        <dbReference type="EMBL" id="MEB3347841.1"/>
    </source>
</evidence>
<accession>A0ABU6A169</accession>
<keyword evidence="10" id="KW-1185">Reference proteome</keyword>
<evidence type="ECO:0000256" key="7">
    <source>
        <dbReference type="PROSITE-ProRule" id="PRU00433"/>
    </source>
</evidence>
<keyword evidence="2 7" id="KW-0349">Heme</keyword>
<dbReference type="PROSITE" id="PS51007">
    <property type="entry name" value="CYTC"/>
    <property type="match status" value="1"/>
</dbReference>
<evidence type="ECO:0000256" key="5">
    <source>
        <dbReference type="ARBA" id="ARBA00023002"/>
    </source>
</evidence>
<evidence type="ECO:0000256" key="1">
    <source>
        <dbReference type="ARBA" id="ARBA00004196"/>
    </source>
</evidence>
<comment type="caution">
    <text evidence="9">The sequence shown here is derived from an EMBL/GenBank/DDBJ whole genome shotgun (WGS) entry which is preliminary data.</text>
</comment>
<evidence type="ECO:0000259" key="8">
    <source>
        <dbReference type="PROSITE" id="PS51007"/>
    </source>
</evidence>
<feature type="domain" description="Cytochrome c" evidence="8">
    <location>
        <begin position="273"/>
        <end position="414"/>
    </location>
</feature>
<evidence type="ECO:0000256" key="6">
    <source>
        <dbReference type="ARBA" id="ARBA00023004"/>
    </source>
</evidence>
<dbReference type="PROSITE" id="PS51257">
    <property type="entry name" value="PROKAR_LIPOPROTEIN"/>
    <property type="match status" value="1"/>
</dbReference>
<evidence type="ECO:0000313" key="10">
    <source>
        <dbReference type="Proteomes" id="UP001327027"/>
    </source>
</evidence>
<dbReference type="Proteomes" id="UP001327027">
    <property type="component" value="Unassembled WGS sequence"/>
</dbReference>
<name>A0ABU6A169_9FLAO</name>
<evidence type="ECO:0000256" key="4">
    <source>
        <dbReference type="ARBA" id="ARBA00022729"/>
    </source>
</evidence>
<dbReference type="InterPro" id="IPR009056">
    <property type="entry name" value="Cyt_c-like_dom"/>
</dbReference>
<dbReference type="GO" id="GO:0004130">
    <property type="term" value="F:cytochrome-c peroxidase activity"/>
    <property type="evidence" value="ECO:0007669"/>
    <property type="project" value="UniProtKB-EC"/>
</dbReference>
<dbReference type="EC" id="1.11.1.5" evidence="9"/>
<keyword evidence="9" id="KW-0575">Peroxidase</keyword>
<dbReference type="InterPro" id="IPR004852">
    <property type="entry name" value="Di-haem_cyt_c_peroxidsae"/>
</dbReference>
<reference evidence="9 10" key="1">
    <citation type="journal article" date="2013" name="Int. J. Syst. Evol. Microbiol.">
        <title>Aquimarina gracilis sp. nov., isolated from the gut microflora of a mussel, Mytilus coruscus, and emended description of Aquimarina spongiae.</title>
        <authorList>
            <person name="Park S.C."/>
            <person name="Choe H.N."/>
            <person name="Baik K.S."/>
            <person name="Seong C.N."/>
        </authorList>
    </citation>
    <scope>NUCLEOTIDE SEQUENCE [LARGE SCALE GENOMIC DNA]</scope>
    <source>
        <strain evidence="9 10">PSC32</strain>
    </source>
</reference>
<evidence type="ECO:0000256" key="2">
    <source>
        <dbReference type="ARBA" id="ARBA00022617"/>
    </source>
</evidence>
<organism evidence="9 10">
    <name type="scientific">Aquimarina gracilis</name>
    <dbReference type="NCBI Taxonomy" id="874422"/>
    <lineage>
        <taxon>Bacteria</taxon>
        <taxon>Pseudomonadati</taxon>
        <taxon>Bacteroidota</taxon>
        <taxon>Flavobacteriia</taxon>
        <taxon>Flavobacteriales</taxon>
        <taxon>Flavobacteriaceae</taxon>
        <taxon>Aquimarina</taxon>
    </lineage>
</organism>
<keyword evidence="5 9" id="KW-0560">Oxidoreductase</keyword>
<gene>
    <name evidence="9" type="ORF">U6A24_20355</name>
</gene>
<keyword evidence="4" id="KW-0732">Signal</keyword>
<dbReference type="Gene3D" id="1.10.760.10">
    <property type="entry name" value="Cytochrome c-like domain"/>
    <property type="match status" value="2"/>
</dbReference>
<evidence type="ECO:0000256" key="3">
    <source>
        <dbReference type="ARBA" id="ARBA00022723"/>
    </source>
</evidence>
<keyword evidence="6 7" id="KW-0408">Iron</keyword>
<dbReference type="PANTHER" id="PTHR30600:SF10">
    <property type="entry name" value="BLL6722 PROTEIN"/>
    <property type="match status" value="1"/>
</dbReference>
<comment type="subcellular location">
    <subcellularLocation>
        <location evidence="1">Cell envelope</location>
    </subcellularLocation>
</comment>
<dbReference type="InterPro" id="IPR036909">
    <property type="entry name" value="Cyt_c-like_dom_sf"/>
</dbReference>
<dbReference type="RefSeq" id="WP_324181861.1">
    <property type="nucleotide sequence ID" value="NZ_BAABAW010000011.1"/>
</dbReference>
<protein>
    <submittedName>
        <fullName evidence="9">Cytochrome c peroxidase</fullName>
        <ecNumber evidence="9">1.11.1.5</ecNumber>
    </submittedName>
</protein>